<reference evidence="2" key="1">
    <citation type="submission" date="2020-11" db="EMBL/GenBank/DDBJ databases">
        <authorList>
            <person name="Tran Van P."/>
        </authorList>
    </citation>
    <scope>NUCLEOTIDE SEQUENCE</scope>
</reference>
<sequence>MKLRVGVAILWRRAGVAAVAAAAGRSRERHLREALLSGHVARLWGPVRVSLLHTTPVRMDPVSSWLAVRAANLALVVALIGGRRSRRWFHRQSDEKKQKIYTYLGGASALSVLLILMNQWVHTEWNPVTERNQAFLFKNWRMSLAGAKLILPLISWEPKVAETLSLLLKETFLYDLREQQSKSVIRLLERGGVLADAYREFIEEWERDGVITPTSLEELYARGTPFTEKLNEEITRYLRLDRVEIFGNEEEEEAANEVELEKYLSLIKRAPDGRVIAPLLKNRTFYDNVSPNLITGEQRSKSVIQLLERGGVLADTHREFIEEWEKDGTLVDQR</sequence>
<evidence type="ECO:0000256" key="1">
    <source>
        <dbReference type="SAM" id="SignalP"/>
    </source>
</evidence>
<dbReference type="EMBL" id="CAJPEX010007367">
    <property type="protein sequence ID" value="CAG0924367.1"/>
    <property type="molecule type" value="Genomic_DNA"/>
</dbReference>
<evidence type="ECO:0000313" key="2">
    <source>
        <dbReference type="EMBL" id="CAD7284215.1"/>
    </source>
</evidence>
<dbReference type="Proteomes" id="UP000678499">
    <property type="component" value="Unassembled WGS sequence"/>
</dbReference>
<feature type="signal peptide" evidence="1">
    <location>
        <begin position="1"/>
        <end position="18"/>
    </location>
</feature>
<keyword evidence="3" id="KW-1185">Reference proteome</keyword>
<feature type="chain" id="PRO_5036403101" evidence="1">
    <location>
        <begin position="19"/>
        <end position="334"/>
    </location>
</feature>
<protein>
    <submittedName>
        <fullName evidence="2">Uncharacterized protein</fullName>
    </submittedName>
</protein>
<organism evidence="2">
    <name type="scientific">Notodromas monacha</name>
    <dbReference type="NCBI Taxonomy" id="399045"/>
    <lineage>
        <taxon>Eukaryota</taxon>
        <taxon>Metazoa</taxon>
        <taxon>Ecdysozoa</taxon>
        <taxon>Arthropoda</taxon>
        <taxon>Crustacea</taxon>
        <taxon>Oligostraca</taxon>
        <taxon>Ostracoda</taxon>
        <taxon>Podocopa</taxon>
        <taxon>Podocopida</taxon>
        <taxon>Cypridocopina</taxon>
        <taxon>Cypridoidea</taxon>
        <taxon>Cyprididae</taxon>
        <taxon>Notodromas</taxon>
    </lineage>
</organism>
<proteinExistence type="predicted"/>
<keyword evidence="1" id="KW-0732">Signal</keyword>
<evidence type="ECO:0000313" key="3">
    <source>
        <dbReference type="Proteomes" id="UP000678499"/>
    </source>
</evidence>
<name>A0A7R9C132_9CRUS</name>
<accession>A0A7R9C132</accession>
<dbReference type="AlphaFoldDB" id="A0A7R9C132"/>
<gene>
    <name evidence="2" type="ORF">NMOB1V02_LOCUS11822</name>
</gene>
<dbReference type="EMBL" id="OA889404">
    <property type="protein sequence ID" value="CAD7284215.1"/>
    <property type="molecule type" value="Genomic_DNA"/>
</dbReference>